<dbReference type="InterPro" id="IPR009057">
    <property type="entry name" value="Homeodomain-like_sf"/>
</dbReference>
<sequence>MLIIEVLRLYLSTAPGADRGWLAAVRDPVLAPAMKAIHGHPGRRWTVEDLARETAVSRSSLDARFREVLGLSPIRYVNEWRMRVAQDLLATTEMTVAAIARRIEYESEEAFSRAFKQATAQSPSVWRTRRSASRPSVSS</sequence>
<dbReference type="Proteomes" id="UP000295573">
    <property type="component" value="Unassembled WGS sequence"/>
</dbReference>
<dbReference type="OrthoDB" id="241790at2"/>
<dbReference type="Pfam" id="PF12833">
    <property type="entry name" value="HTH_18"/>
    <property type="match status" value="1"/>
</dbReference>
<feature type="domain" description="HTH araC/xylS-type" evidence="4">
    <location>
        <begin position="31"/>
        <end position="129"/>
    </location>
</feature>
<evidence type="ECO:0000256" key="2">
    <source>
        <dbReference type="ARBA" id="ARBA00023125"/>
    </source>
</evidence>
<reference evidence="5 6" key="1">
    <citation type="journal article" date="2015" name="Stand. Genomic Sci.">
        <title>Genomic Encyclopedia of Bacterial and Archaeal Type Strains, Phase III: the genomes of soil and plant-associated and newly described type strains.</title>
        <authorList>
            <person name="Whitman W.B."/>
            <person name="Woyke T."/>
            <person name="Klenk H.P."/>
            <person name="Zhou Y."/>
            <person name="Lilburn T.G."/>
            <person name="Beck B.J."/>
            <person name="De Vos P."/>
            <person name="Vandamme P."/>
            <person name="Eisen J.A."/>
            <person name="Garrity G."/>
            <person name="Hugenholtz P."/>
            <person name="Kyrpides N.C."/>
        </authorList>
    </citation>
    <scope>NUCLEOTIDE SEQUENCE [LARGE SCALE GENOMIC DNA]</scope>
    <source>
        <strain evidence="5 6">VKM Ac-2541</strain>
    </source>
</reference>
<evidence type="ECO:0000313" key="5">
    <source>
        <dbReference type="EMBL" id="TCO52137.1"/>
    </source>
</evidence>
<dbReference type="InterPro" id="IPR050204">
    <property type="entry name" value="AraC_XylS_family_regulators"/>
</dbReference>
<keyword evidence="6" id="KW-1185">Reference proteome</keyword>
<dbReference type="GO" id="GO:0043565">
    <property type="term" value="F:sequence-specific DNA binding"/>
    <property type="evidence" value="ECO:0007669"/>
    <property type="project" value="InterPro"/>
</dbReference>
<gene>
    <name evidence="5" type="ORF">EV646_1011134</name>
</gene>
<keyword evidence="3" id="KW-0804">Transcription</keyword>
<evidence type="ECO:0000256" key="1">
    <source>
        <dbReference type="ARBA" id="ARBA00023015"/>
    </source>
</evidence>
<dbReference type="InterPro" id="IPR018060">
    <property type="entry name" value="HTH_AraC"/>
</dbReference>
<dbReference type="AlphaFoldDB" id="A0A4R2J367"/>
<proteinExistence type="predicted"/>
<dbReference type="PANTHER" id="PTHR46796">
    <property type="entry name" value="HTH-TYPE TRANSCRIPTIONAL ACTIVATOR RHAS-RELATED"/>
    <property type="match status" value="1"/>
</dbReference>
<accession>A0A4R2J367</accession>
<evidence type="ECO:0000256" key="3">
    <source>
        <dbReference type="ARBA" id="ARBA00023163"/>
    </source>
</evidence>
<evidence type="ECO:0000313" key="6">
    <source>
        <dbReference type="Proteomes" id="UP000295573"/>
    </source>
</evidence>
<protein>
    <submittedName>
        <fullName evidence="5">AraC-like DNA-binding protein</fullName>
    </submittedName>
</protein>
<dbReference type="PANTHER" id="PTHR46796:SF7">
    <property type="entry name" value="ARAC FAMILY TRANSCRIPTIONAL REGULATOR"/>
    <property type="match status" value="1"/>
</dbReference>
<organism evidence="5 6">
    <name type="scientific">Kribbella antiqua</name>
    <dbReference type="NCBI Taxonomy" id="2512217"/>
    <lineage>
        <taxon>Bacteria</taxon>
        <taxon>Bacillati</taxon>
        <taxon>Actinomycetota</taxon>
        <taxon>Actinomycetes</taxon>
        <taxon>Propionibacteriales</taxon>
        <taxon>Kribbellaceae</taxon>
        <taxon>Kribbella</taxon>
    </lineage>
</organism>
<dbReference type="RefSeq" id="WP_132144492.1">
    <property type="nucleotide sequence ID" value="NZ_SLWR01000001.1"/>
</dbReference>
<dbReference type="SMART" id="SM00342">
    <property type="entry name" value="HTH_ARAC"/>
    <property type="match status" value="1"/>
</dbReference>
<dbReference type="GO" id="GO:0003700">
    <property type="term" value="F:DNA-binding transcription factor activity"/>
    <property type="evidence" value="ECO:0007669"/>
    <property type="project" value="InterPro"/>
</dbReference>
<dbReference type="Gene3D" id="1.10.10.60">
    <property type="entry name" value="Homeodomain-like"/>
    <property type="match status" value="1"/>
</dbReference>
<keyword evidence="1" id="KW-0805">Transcription regulation</keyword>
<dbReference type="PROSITE" id="PS01124">
    <property type="entry name" value="HTH_ARAC_FAMILY_2"/>
    <property type="match status" value="1"/>
</dbReference>
<dbReference type="EMBL" id="SLWR01000001">
    <property type="protein sequence ID" value="TCO52137.1"/>
    <property type="molecule type" value="Genomic_DNA"/>
</dbReference>
<dbReference type="SUPFAM" id="SSF46689">
    <property type="entry name" value="Homeodomain-like"/>
    <property type="match status" value="2"/>
</dbReference>
<evidence type="ECO:0000259" key="4">
    <source>
        <dbReference type="PROSITE" id="PS01124"/>
    </source>
</evidence>
<name>A0A4R2J367_9ACTN</name>
<keyword evidence="2 5" id="KW-0238">DNA-binding</keyword>
<comment type="caution">
    <text evidence="5">The sequence shown here is derived from an EMBL/GenBank/DDBJ whole genome shotgun (WGS) entry which is preliminary data.</text>
</comment>